<evidence type="ECO:0000256" key="2">
    <source>
        <dbReference type="ARBA" id="ARBA00007400"/>
    </source>
</evidence>
<dbReference type="Pfam" id="PF01757">
    <property type="entry name" value="Acyl_transf_3"/>
    <property type="match status" value="1"/>
</dbReference>
<evidence type="ECO:0000256" key="5">
    <source>
        <dbReference type="ARBA" id="ARBA00022989"/>
    </source>
</evidence>
<evidence type="ECO:0000313" key="9">
    <source>
        <dbReference type="EMBL" id="PPK76855.1"/>
    </source>
</evidence>
<comment type="similarity">
    <text evidence="2">Belongs to the acyltransferase 3 family.</text>
</comment>
<keyword evidence="6 7" id="KW-0472">Membrane</keyword>
<sequence>MEEKYFRNKIVWFTFLFSILVIWVHSYNAVLFLGKTGLGYRIDWLERFWGDTVAQISVPGFFLISSYLFFRGFTLKQIWVKWKSRIRSILVPYIIWNSLYYLGYAVGSRIPFISTIIGKGRIPLNGKEAVQAVLFYSYNYVFWYLHQLILLVFLAPVIYIAMRKKTVGRLVLAGILGSIYLGGALPFLNLDALFYYSFGAYAALHGKAIAENSFSRRGIAAGAVLFLAACLVVIIDIPGNVKGEIAASTVCFRLLMPVSLWLMVPGRYLKEAGNWMKQNFFLYATHFSVVRLINKTGALLLPPIPAISLGLYIIMPVFCILFSCAVGSFLRKYLPQLWFLLNGGR</sequence>
<feature type="transmembrane region" description="Helical" evidence="7">
    <location>
        <begin position="245"/>
        <end position="268"/>
    </location>
</feature>
<dbReference type="RefSeq" id="WP_104439462.1">
    <property type="nucleotide sequence ID" value="NZ_PTJA01000017.1"/>
</dbReference>
<proteinExistence type="inferred from homology"/>
<reference evidence="9 10" key="1">
    <citation type="submission" date="2018-02" db="EMBL/GenBank/DDBJ databases">
        <title>Genomic Encyclopedia of Archaeal and Bacterial Type Strains, Phase II (KMG-II): from individual species to whole genera.</title>
        <authorList>
            <person name="Goeker M."/>
        </authorList>
    </citation>
    <scope>NUCLEOTIDE SEQUENCE [LARGE SCALE GENOMIC DNA]</scope>
    <source>
        <strain evidence="9 10">DSM 3808</strain>
    </source>
</reference>
<accession>A0A2S6HH94</accession>
<keyword evidence="3" id="KW-1003">Cell membrane</keyword>
<dbReference type="AlphaFoldDB" id="A0A2S6HH94"/>
<evidence type="ECO:0000256" key="4">
    <source>
        <dbReference type="ARBA" id="ARBA00022692"/>
    </source>
</evidence>
<keyword evidence="5 7" id="KW-1133">Transmembrane helix</keyword>
<gene>
    <name evidence="9" type="ORF">BXY41_11784</name>
</gene>
<evidence type="ECO:0000259" key="8">
    <source>
        <dbReference type="Pfam" id="PF01757"/>
    </source>
</evidence>
<dbReference type="Proteomes" id="UP000237749">
    <property type="component" value="Unassembled WGS sequence"/>
</dbReference>
<comment type="caution">
    <text evidence="9">The sequence shown here is derived from an EMBL/GenBank/DDBJ whole genome shotgun (WGS) entry which is preliminary data.</text>
</comment>
<feature type="transmembrane region" description="Helical" evidence="7">
    <location>
        <begin position="167"/>
        <end position="187"/>
    </location>
</feature>
<dbReference type="GO" id="GO:0009246">
    <property type="term" value="P:enterobacterial common antigen biosynthetic process"/>
    <property type="evidence" value="ECO:0007669"/>
    <property type="project" value="TreeGrafter"/>
</dbReference>
<evidence type="ECO:0000256" key="7">
    <source>
        <dbReference type="SAM" id="Phobius"/>
    </source>
</evidence>
<feature type="transmembrane region" description="Helical" evidence="7">
    <location>
        <begin position="12"/>
        <end position="33"/>
    </location>
</feature>
<dbReference type="GO" id="GO:0016413">
    <property type="term" value="F:O-acetyltransferase activity"/>
    <property type="evidence" value="ECO:0007669"/>
    <property type="project" value="TreeGrafter"/>
</dbReference>
<evidence type="ECO:0000313" key="10">
    <source>
        <dbReference type="Proteomes" id="UP000237749"/>
    </source>
</evidence>
<feature type="transmembrane region" description="Helical" evidence="7">
    <location>
        <begin position="53"/>
        <end position="70"/>
    </location>
</feature>
<keyword evidence="4 7" id="KW-0812">Transmembrane</keyword>
<dbReference type="GO" id="GO:0005886">
    <property type="term" value="C:plasma membrane"/>
    <property type="evidence" value="ECO:0007669"/>
    <property type="project" value="UniProtKB-SubCell"/>
</dbReference>
<keyword evidence="9" id="KW-0808">Transferase</keyword>
<dbReference type="OrthoDB" id="1072135at2"/>
<name>A0A2S6HH94_9FIRM</name>
<keyword evidence="10" id="KW-1185">Reference proteome</keyword>
<keyword evidence="9" id="KW-0012">Acyltransferase</keyword>
<comment type="subcellular location">
    <subcellularLocation>
        <location evidence="1">Cell membrane</location>
        <topology evidence="1">Multi-pass membrane protein</topology>
    </subcellularLocation>
</comment>
<dbReference type="InterPro" id="IPR002656">
    <property type="entry name" value="Acyl_transf_3_dom"/>
</dbReference>
<evidence type="ECO:0000256" key="1">
    <source>
        <dbReference type="ARBA" id="ARBA00004651"/>
    </source>
</evidence>
<evidence type="ECO:0000256" key="3">
    <source>
        <dbReference type="ARBA" id="ARBA00022475"/>
    </source>
</evidence>
<feature type="transmembrane region" description="Helical" evidence="7">
    <location>
        <begin position="90"/>
        <end position="107"/>
    </location>
</feature>
<dbReference type="PANTHER" id="PTHR40074">
    <property type="entry name" value="O-ACETYLTRANSFERASE WECH"/>
    <property type="match status" value="1"/>
</dbReference>
<organism evidence="9 10">
    <name type="scientific">Lacrimispora xylanisolvens</name>
    <dbReference type="NCBI Taxonomy" id="384636"/>
    <lineage>
        <taxon>Bacteria</taxon>
        <taxon>Bacillati</taxon>
        <taxon>Bacillota</taxon>
        <taxon>Clostridia</taxon>
        <taxon>Lachnospirales</taxon>
        <taxon>Lachnospiraceae</taxon>
        <taxon>Lacrimispora</taxon>
    </lineage>
</organism>
<evidence type="ECO:0000256" key="6">
    <source>
        <dbReference type="ARBA" id="ARBA00023136"/>
    </source>
</evidence>
<protein>
    <submittedName>
        <fullName evidence="9">Acyltransferase-like protein</fullName>
    </submittedName>
</protein>
<feature type="transmembrane region" description="Helical" evidence="7">
    <location>
        <begin position="219"/>
        <end position="239"/>
    </location>
</feature>
<feature type="transmembrane region" description="Helical" evidence="7">
    <location>
        <begin position="141"/>
        <end position="160"/>
    </location>
</feature>
<feature type="domain" description="Acyltransferase 3" evidence="8">
    <location>
        <begin position="16"/>
        <end position="321"/>
    </location>
</feature>
<feature type="transmembrane region" description="Helical" evidence="7">
    <location>
        <begin position="307"/>
        <end position="330"/>
    </location>
</feature>
<dbReference type="PANTHER" id="PTHR40074:SF2">
    <property type="entry name" value="O-ACETYLTRANSFERASE WECH"/>
    <property type="match status" value="1"/>
</dbReference>
<dbReference type="EMBL" id="PTJA01000017">
    <property type="protein sequence ID" value="PPK76855.1"/>
    <property type="molecule type" value="Genomic_DNA"/>
</dbReference>